<evidence type="ECO:0000313" key="3">
    <source>
        <dbReference type="EMBL" id="KAF6227484.1"/>
    </source>
</evidence>
<dbReference type="InterPro" id="IPR027417">
    <property type="entry name" value="P-loop_NTPase"/>
</dbReference>
<dbReference type="PANTHER" id="PTHR13710">
    <property type="entry name" value="DNA HELICASE RECQ FAMILY MEMBER"/>
    <property type="match status" value="1"/>
</dbReference>
<dbReference type="GO" id="GO:0009378">
    <property type="term" value="F:four-way junction helicase activity"/>
    <property type="evidence" value="ECO:0007669"/>
    <property type="project" value="TreeGrafter"/>
</dbReference>
<name>A0A8H6CQ82_9LECA</name>
<feature type="compositionally biased region" description="Polar residues" evidence="2">
    <location>
        <begin position="9"/>
        <end position="25"/>
    </location>
</feature>
<dbReference type="SUPFAM" id="SSF52540">
    <property type="entry name" value="P-loop containing nucleoside triphosphate hydrolases"/>
    <property type="match status" value="1"/>
</dbReference>
<feature type="region of interest" description="Disordered" evidence="2">
    <location>
        <begin position="1"/>
        <end position="43"/>
    </location>
</feature>
<dbReference type="GO" id="GO:0005737">
    <property type="term" value="C:cytoplasm"/>
    <property type="evidence" value="ECO:0007669"/>
    <property type="project" value="TreeGrafter"/>
</dbReference>
<keyword evidence="4" id="KW-1185">Reference proteome</keyword>
<comment type="caution">
    <text evidence="3">The sequence shown here is derived from an EMBL/GenBank/DDBJ whole genome shotgun (WGS) entry which is preliminary data.</text>
</comment>
<dbReference type="PANTHER" id="PTHR13710:SF154">
    <property type="entry name" value="RECQ HELICASE, PUTATIVE (AFU_ORTHOLOGUE AFUA_6G14720)-RELATED"/>
    <property type="match status" value="1"/>
</dbReference>
<dbReference type="OrthoDB" id="3522001at2759"/>
<evidence type="ECO:0000313" key="4">
    <source>
        <dbReference type="Proteomes" id="UP000578531"/>
    </source>
</evidence>
<dbReference type="AlphaFoldDB" id="A0A8H6CQ82"/>
<dbReference type="GO" id="GO:0005694">
    <property type="term" value="C:chromosome"/>
    <property type="evidence" value="ECO:0007669"/>
    <property type="project" value="TreeGrafter"/>
</dbReference>
<comment type="similarity">
    <text evidence="1">Belongs to the helicase family. RecQ subfamily.</text>
</comment>
<sequence>MRQLPETPISRTEPGNITTSSSLGSHTRPRRNSKQDIFADDLPVPRPDTETIVLEKLKLMSPDYTTFRTEGQRRALCAVQYETCDLEDRGPVSPSVALLERTMRKCQQRGISCIQFMRGVREAQTLVFVSVKLVSSDDFTEYVNVLTSRNLLSMVVFDEVYTRILDREYREAMEEVNILARLAPRRVALTASMPSYMETESRSELHMNSAAMIRESTTRANISYNVRRIEGSKPMEEAVEIMKGHLKSLQPGHKAIVFPRITEQCRWFATKLNANCYYNDLPGKQNQLEAWLMKTEPAIMVGSPGLGTELDENGIAVVFFYDAYFDASGFIL</sequence>
<proteinExistence type="inferred from homology"/>
<reference evidence="3 4" key="1">
    <citation type="journal article" date="2020" name="Genomics">
        <title>Complete, high-quality genomes from long-read metagenomic sequencing of two wolf lichen thalli reveals enigmatic genome architecture.</title>
        <authorList>
            <person name="McKenzie S.K."/>
            <person name="Walston R.F."/>
            <person name="Allen J.L."/>
        </authorList>
    </citation>
    <scope>NUCLEOTIDE SEQUENCE [LARGE SCALE GENOMIC DNA]</scope>
    <source>
        <strain evidence="3">WasteWater2</strain>
    </source>
</reference>
<dbReference type="GeneID" id="59293860"/>
<organism evidence="3 4">
    <name type="scientific">Letharia columbiana</name>
    <dbReference type="NCBI Taxonomy" id="112416"/>
    <lineage>
        <taxon>Eukaryota</taxon>
        <taxon>Fungi</taxon>
        <taxon>Dikarya</taxon>
        <taxon>Ascomycota</taxon>
        <taxon>Pezizomycotina</taxon>
        <taxon>Lecanoromycetes</taxon>
        <taxon>OSLEUM clade</taxon>
        <taxon>Lecanoromycetidae</taxon>
        <taxon>Lecanorales</taxon>
        <taxon>Lecanorineae</taxon>
        <taxon>Parmeliaceae</taxon>
        <taxon>Letharia</taxon>
    </lineage>
</organism>
<evidence type="ECO:0000256" key="1">
    <source>
        <dbReference type="ARBA" id="ARBA00005446"/>
    </source>
</evidence>
<evidence type="ECO:0000256" key="2">
    <source>
        <dbReference type="SAM" id="MobiDB-lite"/>
    </source>
</evidence>
<dbReference type="Proteomes" id="UP000578531">
    <property type="component" value="Unassembled WGS sequence"/>
</dbReference>
<dbReference type="GO" id="GO:0043138">
    <property type="term" value="F:3'-5' DNA helicase activity"/>
    <property type="evidence" value="ECO:0007669"/>
    <property type="project" value="TreeGrafter"/>
</dbReference>
<gene>
    <name evidence="3" type="ORF">HO173_012224</name>
</gene>
<dbReference type="RefSeq" id="XP_037158975.1">
    <property type="nucleotide sequence ID" value="XM_037314096.1"/>
</dbReference>
<dbReference type="EMBL" id="JACCJC010000086">
    <property type="protein sequence ID" value="KAF6227484.1"/>
    <property type="molecule type" value="Genomic_DNA"/>
</dbReference>
<dbReference type="Gene3D" id="3.40.50.300">
    <property type="entry name" value="P-loop containing nucleotide triphosphate hydrolases"/>
    <property type="match status" value="1"/>
</dbReference>
<dbReference type="GO" id="GO:0000724">
    <property type="term" value="P:double-strand break repair via homologous recombination"/>
    <property type="evidence" value="ECO:0007669"/>
    <property type="project" value="TreeGrafter"/>
</dbReference>
<protein>
    <submittedName>
        <fullName evidence="3">Uncharacterized protein</fullName>
    </submittedName>
</protein>
<accession>A0A8H6CQ82</accession>